<dbReference type="Gene3D" id="3.30.590.20">
    <property type="match status" value="1"/>
</dbReference>
<dbReference type="RefSeq" id="WP_146231693.1">
    <property type="nucleotide sequence ID" value="NZ_QGHB01000008.1"/>
</dbReference>
<comment type="caution">
    <text evidence="2">The sequence shown here is derived from an EMBL/GenBank/DDBJ whole genome shotgun (WGS) entry which is preliminary data.</text>
</comment>
<dbReference type="GO" id="GO:0016879">
    <property type="term" value="F:ligase activity, forming carbon-nitrogen bonds"/>
    <property type="evidence" value="ECO:0007669"/>
    <property type="project" value="TreeGrafter"/>
</dbReference>
<reference evidence="2 3" key="1">
    <citation type="submission" date="2018-05" db="EMBL/GenBank/DDBJ databases">
        <title>Genomic Encyclopedia of Type Strains, Phase IV (KMG-IV): sequencing the most valuable type-strain genomes for metagenomic binning, comparative biology and taxonomic classification.</title>
        <authorList>
            <person name="Goeker M."/>
        </authorList>
    </citation>
    <scope>NUCLEOTIDE SEQUENCE [LARGE SCALE GENOMIC DNA]</scope>
    <source>
        <strain evidence="2 3">DSM 45480</strain>
    </source>
</reference>
<dbReference type="PANTHER" id="PTHR36510">
    <property type="entry name" value="GLUTAMATE--CYSTEINE LIGASE 2-RELATED"/>
    <property type="match status" value="1"/>
</dbReference>
<dbReference type="EMBL" id="QGHB01000008">
    <property type="protein sequence ID" value="PWK84620.1"/>
    <property type="molecule type" value="Genomic_DNA"/>
</dbReference>
<dbReference type="InterPro" id="IPR006336">
    <property type="entry name" value="GCS2"/>
</dbReference>
<dbReference type="Proteomes" id="UP000246005">
    <property type="component" value="Unassembled WGS sequence"/>
</dbReference>
<dbReference type="Pfam" id="PF04107">
    <property type="entry name" value="GCS2"/>
    <property type="match status" value="1"/>
</dbReference>
<dbReference type="PANTHER" id="PTHR36510:SF1">
    <property type="entry name" value="GLUTAMATE--CYSTEINE LIGASE 2-RELATED"/>
    <property type="match status" value="1"/>
</dbReference>
<gene>
    <name evidence="2" type="ORF">C8D88_108235</name>
</gene>
<accession>A0A316HXC2</accession>
<dbReference type="SUPFAM" id="SSF55931">
    <property type="entry name" value="Glutamine synthetase/guanido kinase"/>
    <property type="match status" value="1"/>
</dbReference>
<protein>
    <submittedName>
        <fullName evidence="2">Uncharacterized protein</fullName>
    </submittedName>
</protein>
<evidence type="ECO:0000313" key="2">
    <source>
        <dbReference type="EMBL" id="PWK84620.1"/>
    </source>
</evidence>
<dbReference type="InterPro" id="IPR050141">
    <property type="entry name" value="GCL_type2/YbdK_subfam"/>
</dbReference>
<proteinExistence type="predicted"/>
<dbReference type="InterPro" id="IPR014746">
    <property type="entry name" value="Gln_synth/guanido_kin_cat_dom"/>
</dbReference>
<name>A0A316HXC2_9PSEU</name>
<sequence>MRGPLPTARSVATAAASDHLPTIEVRIHDVPATVDETVLLAVLVGALVITSVRAVERCERALPVSEQALRAARWRAAHDGIEGPGHGPVSTAAAAPPAVQLLRRLVRHIGPVLRQTGELQAVKALLAKVLQLGNGAVRRRRAFQRRGRLEDVLAVLGRTTGQDCQPETAA</sequence>
<evidence type="ECO:0000313" key="3">
    <source>
        <dbReference type="Proteomes" id="UP000246005"/>
    </source>
</evidence>
<comment type="catalytic activity">
    <reaction evidence="1">
        <text>L-cysteine + L-glutamate + ATP = gamma-L-glutamyl-L-cysteine + ADP + phosphate + H(+)</text>
        <dbReference type="Rhea" id="RHEA:13285"/>
        <dbReference type="ChEBI" id="CHEBI:15378"/>
        <dbReference type="ChEBI" id="CHEBI:29985"/>
        <dbReference type="ChEBI" id="CHEBI:30616"/>
        <dbReference type="ChEBI" id="CHEBI:35235"/>
        <dbReference type="ChEBI" id="CHEBI:43474"/>
        <dbReference type="ChEBI" id="CHEBI:58173"/>
        <dbReference type="ChEBI" id="CHEBI:456216"/>
        <dbReference type="EC" id="6.3.2.2"/>
    </reaction>
</comment>
<organism evidence="2 3">
    <name type="scientific">Lentzea atacamensis</name>
    <dbReference type="NCBI Taxonomy" id="531938"/>
    <lineage>
        <taxon>Bacteria</taxon>
        <taxon>Bacillati</taxon>
        <taxon>Actinomycetota</taxon>
        <taxon>Actinomycetes</taxon>
        <taxon>Pseudonocardiales</taxon>
        <taxon>Pseudonocardiaceae</taxon>
        <taxon>Lentzea</taxon>
    </lineage>
</organism>
<evidence type="ECO:0000256" key="1">
    <source>
        <dbReference type="ARBA" id="ARBA00048819"/>
    </source>
</evidence>
<dbReference type="AlphaFoldDB" id="A0A316HXC2"/>